<keyword evidence="7" id="KW-0626">Porin</keyword>
<dbReference type="PROSITE" id="PS01068">
    <property type="entry name" value="OMPA_1"/>
    <property type="match status" value="1"/>
</dbReference>
<dbReference type="InterPro" id="IPR006690">
    <property type="entry name" value="OMPA-like_CS"/>
</dbReference>
<protein>
    <recommendedName>
        <fullName evidence="12">OmpA-like domain-containing protein</fullName>
    </recommendedName>
</protein>
<feature type="domain" description="OmpA-like" evidence="12">
    <location>
        <begin position="215"/>
        <end position="331"/>
    </location>
</feature>
<accession>A0A1B1YUV2</accession>
<dbReference type="InParanoid" id="A0A1B1YUV2"/>
<dbReference type="GO" id="GO:0015288">
    <property type="term" value="F:porin activity"/>
    <property type="evidence" value="ECO:0007669"/>
    <property type="project" value="UniProtKB-KW"/>
</dbReference>
<keyword evidence="4" id="KW-0812">Transmembrane</keyword>
<dbReference type="SUPFAM" id="SSF103088">
    <property type="entry name" value="OmpA-like"/>
    <property type="match status" value="1"/>
</dbReference>
<keyword evidence="3" id="KW-1134">Transmembrane beta strand</keyword>
<keyword evidence="2" id="KW-0813">Transport</keyword>
<keyword evidence="6" id="KW-0406">Ion transport</keyword>
<dbReference type="PANTHER" id="PTHR30329:SF21">
    <property type="entry name" value="LIPOPROTEIN YIAD-RELATED"/>
    <property type="match status" value="1"/>
</dbReference>
<dbReference type="SUPFAM" id="SSF56925">
    <property type="entry name" value="OMPA-like"/>
    <property type="match status" value="1"/>
</dbReference>
<dbReference type="GO" id="GO:0006811">
    <property type="term" value="P:monoatomic ion transport"/>
    <property type="evidence" value="ECO:0007669"/>
    <property type="project" value="UniProtKB-KW"/>
</dbReference>
<gene>
    <name evidence="13" type="ORF">PG2T_10155</name>
</gene>
<feature type="signal peptide" evidence="11">
    <location>
        <begin position="1"/>
        <end position="22"/>
    </location>
</feature>
<evidence type="ECO:0000256" key="4">
    <source>
        <dbReference type="ARBA" id="ARBA00022692"/>
    </source>
</evidence>
<name>A0A1B1YUV2_9GAMM</name>
<evidence type="ECO:0000256" key="3">
    <source>
        <dbReference type="ARBA" id="ARBA00022452"/>
    </source>
</evidence>
<dbReference type="PROSITE" id="PS51257">
    <property type="entry name" value="PROKAR_LIPOPROTEIN"/>
    <property type="match status" value="1"/>
</dbReference>
<comment type="subcellular location">
    <subcellularLocation>
        <location evidence="1">Cell outer membrane</location>
        <topology evidence="1">Multi-pass membrane protein</topology>
    </subcellularLocation>
</comment>
<evidence type="ECO:0000313" key="13">
    <source>
        <dbReference type="EMBL" id="ANX04506.1"/>
    </source>
</evidence>
<keyword evidence="9" id="KW-0998">Cell outer membrane</keyword>
<dbReference type="InterPro" id="IPR036737">
    <property type="entry name" value="OmpA-like_sf"/>
</dbReference>
<dbReference type="STRING" id="1810504.PG2T_10155"/>
<organism evidence="13 14">
    <name type="scientific">Immundisolibacter cernigliae</name>
    <dbReference type="NCBI Taxonomy" id="1810504"/>
    <lineage>
        <taxon>Bacteria</taxon>
        <taxon>Pseudomonadati</taxon>
        <taxon>Pseudomonadota</taxon>
        <taxon>Gammaproteobacteria</taxon>
        <taxon>Immundisolibacterales</taxon>
        <taxon>Immundisolibacteraceae</taxon>
        <taxon>Immundisolibacter</taxon>
    </lineage>
</organism>
<dbReference type="InterPro" id="IPR027385">
    <property type="entry name" value="Beta-barrel_OMP"/>
</dbReference>
<dbReference type="PANTHER" id="PTHR30329">
    <property type="entry name" value="STATOR ELEMENT OF FLAGELLAR MOTOR COMPLEX"/>
    <property type="match status" value="1"/>
</dbReference>
<dbReference type="AlphaFoldDB" id="A0A1B1YUV2"/>
<dbReference type="EMBL" id="CP014671">
    <property type="protein sequence ID" value="ANX04506.1"/>
    <property type="molecule type" value="Genomic_DNA"/>
</dbReference>
<evidence type="ECO:0000256" key="11">
    <source>
        <dbReference type="SAM" id="SignalP"/>
    </source>
</evidence>
<keyword evidence="8 10" id="KW-0472">Membrane</keyword>
<evidence type="ECO:0000256" key="2">
    <source>
        <dbReference type="ARBA" id="ARBA00022448"/>
    </source>
</evidence>
<evidence type="ECO:0000256" key="1">
    <source>
        <dbReference type="ARBA" id="ARBA00004571"/>
    </source>
</evidence>
<keyword evidence="5 11" id="KW-0732">Signal</keyword>
<dbReference type="Gene3D" id="2.40.160.20">
    <property type="match status" value="1"/>
</dbReference>
<dbReference type="InterPro" id="IPR050330">
    <property type="entry name" value="Bact_OuterMem_StrucFunc"/>
</dbReference>
<dbReference type="InterPro" id="IPR011250">
    <property type="entry name" value="OMP/PagP_B-barrel"/>
</dbReference>
<reference evidence="14" key="1">
    <citation type="submission" date="2016-03" db="EMBL/GenBank/DDBJ databases">
        <title>Complete genome sequence of Solimmundus cernigliae, representing a novel lineage of polycyclic aromatic hydrocarbon degraders within the Gammaproteobacteria.</title>
        <authorList>
            <person name="Singleton D.R."/>
            <person name="Dickey A.N."/>
            <person name="Scholl E.H."/>
            <person name="Wright F.A."/>
            <person name="Aitken M.D."/>
        </authorList>
    </citation>
    <scope>NUCLEOTIDE SEQUENCE [LARGE SCALE GENOMIC DNA]</scope>
    <source>
        <strain evidence="14">TR3.2</strain>
    </source>
</reference>
<dbReference type="KEGG" id="gbi:PG2T_10155"/>
<dbReference type="Pfam" id="PF13505">
    <property type="entry name" value="OMP_b-brl"/>
    <property type="match status" value="1"/>
</dbReference>
<dbReference type="Proteomes" id="UP000092952">
    <property type="component" value="Chromosome"/>
</dbReference>
<proteinExistence type="predicted"/>
<dbReference type="FunCoup" id="A0A1B1YUV2">
    <property type="interactions" value="144"/>
</dbReference>
<evidence type="ECO:0000256" key="8">
    <source>
        <dbReference type="ARBA" id="ARBA00023136"/>
    </source>
</evidence>
<sequence length="331" mass="34977">MNSKKSLLFAAGLAACSAGASASELDDRWYLSAGIGYVAPGNDRELPGTGWDVDGGPAAFLGVGKTINEWLNVELNAKGNRLDLGSGNGDWDQWGATLDGLVFFNRNPKFSPYAVVGGGWMQSDTPADNHDGGIAEAGLGFMRTINDDGDTLRAEVRHRWDFTNLNAPGGKENHNDWVMMVGVTIPLGKRAEAPAPAPVAMAEPEPTPPPAPPPVTETVVLKGVNFCFDCDTLSGEAQAILDGDAMAIVQHHPNATFEVAGHTDAVGSDTYNQSLSQRRASNVSAYLVQKGVDASRVTAVGYGESQPVADNSTAAGRAENRRVELRITEAR</sequence>
<evidence type="ECO:0000256" key="6">
    <source>
        <dbReference type="ARBA" id="ARBA00023065"/>
    </source>
</evidence>
<evidence type="ECO:0000256" key="5">
    <source>
        <dbReference type="ARBA" id="ARBA00022729"/>
    </source>
</evidence>
<dbReference type="InterPro" id="IPR006664">
    <property type="entry name" value="OMP_bac"/>
</dbReference>
<feature type="chain" id="PRO_5008533123" description="OmpA-like domain-containing protein" evidence="11">
    <location>
        <begin position="23"/>
        <end position="331"/>
    </location>
</feature>
<dbReference type="Pfam" id="PF00691">
    <property type="entry name" value="OmpA"/>
    <property type="match status" value="1"/>
</dbReference>
<evidence type="ECO:0000313" key="14">
    <source>
        <dbReference type="Proteomes" id="UP000092952"/>
    </source>
</evidence>
<evidence type="ECO:0000256" key="7">
    <source>
        <dbReference type="ARBA" id="ARBA00023114"/>
    </source>
</evidence>
<evidence type="ECO:0000256" key="9">
    <source>
        <dbReference type="ARBA" id="ARBA00023237"/>
    </source>
</evidence>
<dbReference type="GO" id="GO:0046930">
    <property type="term" value="C:pore complex"/>
    <property type="evidence" value="ECO:0007669"/>
    <property type="project" value="UniProtKB-KW"/>
</dbReference>
<dbReference type="CDD" id="cd07185">
    <property type="entry name" value="OmpA_C-like"/>
    <property type="match status" value="1"/>
</dbReference>
<dbReference type="PROSITE" id="PS51123">
    <property type="entry name" value="OMPA_2"/>
    <property type="match status" value="1"/>
</dbReference>
<dbReference type="GO" id="GO:0009279">
    <property type="term" value="C:cell outer membrane"/>
    <property type="evidence" value="ECO:0007669"/>
    <property type="project" value="UniProtKB-SubCell"/>
</dbReference>
<dbReference type="InterPro" id="IPR006665">
    <property type="entry name" value="OmpA-like"/>
</dbReference>
<keyword evidence="14" id="KW-1185">Reference proteome</keyword>
<dbReference type="Gene3D" id="3.30.1330.60">
    <property type="entry name" value="OmpA-like domain"/>
    <property type="match status" value="1"/>
</dbReference>
<evidence type="ECO:0000259" key="12">
    <source>
        <dbReference type="PROSITE" id="PS51123"/>
    </source>
</evidence>
<dbReference type="PRINTS" id="PR01023">
    <property type="entry name" value="NAFLGMOTY"/>
</dbReference>
<evidence type="ECO:0000256" key="10">
    <source>
        <dbReference type="PROSITE-ProRule" id="PRU00473"/>
    </source>
</evidence>
<dbReference type="PRINTS" id="PR01021">
    <property type="entry name" value="OMPADOMAIN"/>
</dbReference>